<evidence type="ECO:0000313" key="1">
    <source>
        <dbReference type="EMBL" id="KAG5512680.1"/>
    </source>
</evidence>
<reference evidence="1" key="1">
    <citation type="submission" date="2020-08" db="EMBL/GenBank/DDBJ databases">
        <title>Plant Genome Project.</title>
        <authorList>
            <person name="Zhang R.-G."/>
        </authorList>
    </citation>
    <scope>NUCLEOTIDE SEQUENCE</scope>
    <source>
        <strain evidence="1">WSP0</strain>
        <tissue evidence="1">Leaf</tissue>
    </source>
</reference>
<dbReference type="AlphaFoldDB" id="A0AAV6HKX6"/>
<dbReference type="Pfam" id="PF03140">
    <property type="entry name" value="DUF247"/>
    <property type="match status" value="1"/>
</dbReference>
<sequence>MSDDKTAFNDYLEKVRHDSEKIFNLFSRARIYKVPEGLRKLNESAYIPRIIAIGPLHRNEKHLQTPMRGIKRHYINCLFDRLTKDSVTKSSLLEQCLNKMKEKKFVGEVKEFYAKEFTVNDDDLLNKTNEKEFVDKANKYYTEEVAVNDAAKLNKTKEKEFVDKAKKYYDKEVMMTVNDDDILSLFASAKKAMAHEL</sequence>
<comment type="caution">
    <text evidence="1">The sequence shown here is derived from an EMBL/GenBank/DDBJ whole genome shotgun (WGS) entry which is preliminary data.</text>
</comment>
<dbReference type="PANTHER" id="PTHR31170:SF25">
    <property type="entry name" value="BNAA09G04570D PROTEIN"/>
    <property type="match status" value="1"/>
</dbReference>
<dbReference type="PANTHER" id="PTHR31170">
    <property type="entry name" value="BNAC04G53230D PROTEIN"/>
    <property type="match status" value="1"/>
</dbReference>
<gene>
    <name evidence="1" type="ORF">RHGRI_038966</name>
</gene>
<proteinExistence type="predicted"/>
<dbReference type="EMBL" id="JACTNZ010000047">
    <property type="protein sequence ID" value="KAG5512680.1"/>
    <property type="molecule type" value="Genomic_DNA"/>
</dbReference>
<protein>
    <submittedName>
        <fullName evidence="1">Uncharacterized protein</fullName>
    </submittedName>
</protein>
<organism evidence="1 2">
    <name type="scientific">Rhododendron griersonianum</name>
    <dbReference type="NCBI Taxonomy" id="479676"/>
    <lineage>
        <taxon>Eukaryota</taxon>
        <taxon>Viridiplantae</taxon>
        <taxon>Streptophyta</taxon>
        <taxon>Embryophyta</taxon>
        <taxon>Tracheophyta</taxon>
        <taxon>Spermatophyta</taxon>
        <taxon>Magnoliopsida</taxon>
        <taxon>eudicotyledons</taxon>
        <taxon>Gunneridae</taxon>
        <taxon>Pentapetalae</taxon>
        <taxon>asterids</taxon>
        <taxon>Ericales</taxon>
        <taxon>Ericaceae</taxon>
        <taxon>Ericoideae</taxon>
        <taxon>Rhodoreae</taxon>
        <taxon>Rhododendron</taxon>
    </lineage>
</organism>
<accession>A0AAV6HKX6</accession>
<dbReference type="Proteomes" id="UP000823749">
    <property type="component" value="Unassembled WGS sequence"/>
</dbReference>
<evidence type="ECO:0000313" key="2">
    <source>
        <dbReference type="Proteomes" id="UP000823749"/>
    </source>
</evidence>
<dbReference type="InterPro" id="IPR004158">
    <property type="entry name" value="DUF247_pln"/>
</dbReference>
<keyword evidence="2" id="KW-1185">Reference proteome</keyword>
<name>A0AAV6HKX6_9ERIC</name>